<organism evidence="13 14">
    <name type="scientific">Saponaria officinalis</name>
    <name type="common">Common soapwort</name>
    <name type="synonym">Lychnis saponaria</name>
    <dbReference type="NCBI Taxonomy" id="3572"/>
    <lineage>
        <taxon>Eukaryota</taxon>
        <taxon>Viridiplantae</taxon>
        <taxon>Streptophyta</taxon>
        <taxon>Embryophyta</taxon>
        <taxon>Tracheophyta</taxon>
        <taxon>Spermatophyta</taxon>
        <taxon>Magnoliopsida</taxon>
        <taxon>eudicotyledons</taxon>
        <taxon>Gunneridae</taxon>
        <taxon>Pentapetalae</taxon>
        <taxon>Caryophyllales</taxon>
        <taxon>Caryophyllaceae</taxon>
        <taxon>Caryophylleae</taxon>
        <taxon>Saponaria</taxon>
    </lineage>
</organism>
<feature type="domain" description="Response regulatory" evidence="11">
    <location>
        <begin position="83"/>
        <end position="206"/>
    </location>
</feature>
<dbReference type="InterPro" id="IPR011006">
    <property type="entry name" value="CheY-like_superfamily"/>
</dbReference>
<evidence type="ECO:0000256" key="5">
    <source>
        <dbReference type="ARBA" id="ARBA00023108"/>
    </source>
</evidence>
<dbReference type="Gene3D" id="3.40.50.2300">
    <property type="match status" value="1"/>
</dbReference>
<comment type="caution">
    <text evidence="13">The sequence shown here is derived from an EMBL/GenBank/DDBJ whole genome shotgun (WGS) entry which is preliminary data.</text>
</comment>
<keyword evidence="14" id="KW-1185">Reference proteome</keyword>
<evidence type="ECO:0000256" key="2">
    <source>
        <dbReference type="ARBA" id="ARBA00010330"/>
    </source>
</evidence>
<dbReference type="EMBL" id="JBDFQZ010000008">
    <property type="protein sequence ID" value="KAK9699509.1"/>
    <property type="molecule type" value="Genomic_DNA"/>
</dbReference>
<dbReference type="PANTHER" id="PTHR43874">
    <property type="entry name" value="TWO-COMPONENT RESPONSE REGULATOR"/>
    <property type="match status" value="1"/>
</dbReference>
<gene>
    <name evidence="13" type="ORF">RND81_08G178100</name>
</gene>
<keyword evidence="3" id="KW-0902">Two-component regulatory system</keyword>
<keyword evidence="6" id="KW-0804">Transcription</keyword>
<proteinExistence type="inferred from homology"/>
<dbReference type="InterPro" id="IPR010402">
    <property type="entry name" value="CCT_domain"/>
</dbReference>
<evidence type="ECO:0000256" key="10">
    <source>
        <dbReference type="SAM" id="MobiDB-lite"/>
    </source>
</evidence>
<sequence>MKYVQSRENGSGGVAKGLAEHNEPKEDEKKTVKGGVVGEGQGRSNEGAFRDMVRPPTDAHRVQPQPQGQTVCWERFLPVRSLKVLLVESDDSTRHVVSALLRNCSYEVTAVSNGIEAWKILEDLDNQIDLVLTEVVMSGISGIGLLSKIMTHKSCRNIPVIMFCCAVMSCYDSMGIVLKCLSKGAADFLVKPIRKNELKNLWQHVWRRCHSSSGSGSESAVGNEKSMTAKNAHESDNGTGSNDEDDSRSLGGSDHGSGTQSSWTKRAAEADSPQPPSLWDQLADPTDSTCAQAICPRSEAFASSWVPASLQDRKGHNNQQENVSIGKDLEIGIARNTEPHPKAPIEKASVSGTEVIKSSELDLNLANGGEKLDNKLDISNDTPKEGIIKQAVNLPGVIRSDEHSRGSAGSQLPAVLPEIPKNKEKYMENVQELPSLGLSLNRLGDCAETSNNVSEKNILRHSELSAFTRYNTCSTANQGLTGNVGSCSPADNSSEAAKKPNSNSMPNQNSNSSSNNNDMGSTTNRSFTKPDTEKTPETSILRCSNHTSAFQPADKGPSKSELRASAKATLGPINGKLQENDKYPMTDIQLQQQYCNRSGHSMQKAQLVAPHADFSLKSTKRTTTEGGSLNSKGVLAEANTVNRSGNESVCGSNHGSNTNNGGAPVVNAERKNMVNGFSKAANDCTDNGSGSGSGVGTDQNRSAHREAALNKFRQKRKERCFDKKVRYQSRKKLAEQRPRVRGQFIKQMQDSKGEDADS</sequence>
<keyword evidence="7 9" id="KW-0539">Nucleus</keyword>
<dbReference type="Proteomes" id="UP001443914">
    <property type="component" value="Unassembled WGS sequence"/>
</dbReference>
<feature type="region of interest" description="Disordered" evidence="10">
    <location>
        <begin position="210"/>
        <end position="285"/>
    </location>
</feature>
<comment type="similarity">
    <text evidence="2">Belongs to the ARR-like family.</text>
</comment>
<dbReference type="GO" id="GO:0007623">
    <property type="term" value="P:circadian rhythm"/>
    <property type="evidence" value="ECO:0007669"/>
    <property type="project" value="UniProtKB-ARBA"/>
</dbReference>
<dbReference type="PROSITE" id="PS50110">
    <property type="entry name" value="RESPONSE_REGULATORY"/>
    <property type="match status" value="1"/>
</dbReference>
<feature type="region of interest" description="Disordered" evidence="10">
    <location>
        <begin position="678"/>
        <end position="715"/>
    </location>
</feature>
<dbReference type="GO" id="GO:0000160">
    <property type="term" value="P:phosphorelay signal transduction system"/>
    <property type="evidence" value="ECO:0007669"/>
    <property type="project" value="UniProtKB-KW"/>
</dbReference>
<dbReference type="GO" id="GO:0010017">
    <property type="term" value="P:red or far-red light signaling pathway"/>
    <property type="evidence" value="ECO:0007669"/>
    <property type="project" value="UniProtKB-ARBA"/>
</dbReference>
<evidence type="ECO:0000256" key="6">
    <source>
        <dbReference type="ARBA" id="ARBA00023163"/>
    </source>
</evidence>
<dbReference type="GO" id="GO:0005634">
    <property type="term" value="C:nucleus"/>
    <property type="evidence" value="ECO:0007669"/>
    <property type="project" value="UniProtKB-SubCell"/>
</dbReference>
<dbReference type="PROSITE" id="PS51017">
    <property type="entry name" value="CCT"/>
    <property type="match status" value="1"/>
</dbReference>
<evidence type="ECO:0000256" key="8">
    <source>
        <dbReference type="PROSITE-ProRule" id="PRU00169"/>
    </source>
</evidence>
<feature type="compositionally biased region" description="Polar residues" evidence="10">
    <location>
        <begin position="478"/>
        <end position="495"/>
    </location>
</feature>
<feature type="compositionally biased region" description="Low complexity" evidence="10">
    <location>
        <begin position="501"/>
        <end position="517"/>
    </location>
</feature>
<keyword evidence="5" id="KW-0090">Biological rhythms</keyword>
<dbReference type="CDD" id="cd17582">
    <property type="entry name" value="psREC_PRR"/>
    <property type="match status" value="1"/>
</dbReference>
<evidence type="ECO:0000313" key="14">
    <source>
        <dbReference type="Proteomes" id="UP001443914"/>
    </source>
</evidence>
<comment type="subcellular location">
    <subcellularLocation>
        <location evidence="1 9">Nucleus</location>
    </subcellularLocation>
</comment>
<evidence type="ECO:0000256" key="3">
    <source>
        <dbReference type="ARBA" id="ARBA00023012"/>
    </source>
</evidence>
<evidence type="ECO:0000313" key="13">
    <source>
        <dbReference type="EMBL" id="KAK9699509.1"/>
    </source>
</evidence>
<keyword evidence="4" id="KW-0805">Transcription regulation</keyword>
<comment type="caution">
    <text evidence="8">Lacks conserved residue(s) required for the propagation of feature annotation.</text>
</comment>
<evidence type="ECO:0000256" key="4">
    <source>
        <dbReference type="ARBA" id="ARBA00023015"/>
    </source>
</evidence>
<feature type="compositionally biased region" description="Basic and acidic residues" evidence="10">
    <location>
        <begin position="48"/>
        <end position="61"/>
    </location>
</feature>
<evidence type="ECO:0000259" key="11">
    <source>
        <dbReference type="PROSITE" id="PS50110"/>
    </source>
</evidence>
<evidence type="ECO:0000259" key="12">
    <source>
        <dbReference type="PROSITE" id="PS51017"/>
    </source>
</evidence>
<dbReference type="Pfam" id="PF06203">
    <property type="entry name" value="CCT"/>
    <property type="match status" value="1"/>
</dbReference>
<reference evidence="13" key="1">
    <citation type="submission" date="2024-03" db="EMBL/GenBank/DDBJ databases">
        <title>WGS assembly of Saponaria officinalis var. Norfolk2.</title>
        <authorList>
            <person name="Jenkins J."/>
            <person name="Shu S."/>
            <person name="Grimwood J."/>
            <person name="Barry K."/>
            <person name="Goodstein D."/>
            <person name="Schmutz J."/>
            <person name="Leebens-Mack J."/>
            <person name="Osbourn A."/>
        </authorList>
    </citation>
    <scope>NUCLEOTIDE SEQUENCE [LARGE SCALE GENOMIC DNA]</scope>
    <source>
        <strain evidence="13">JIC</strain>
    </source>
</reference>
<feature type="compositionally biased region" description="Basic and acidic residues" evidence="10">
    <location>
        <begin position="749"/>
        <end position="758"/>
    </location>
</feature>
<dbReference type="SMART" id="SM00448">
    <property type="entry name" value="REC"/>
    <property type="match status" value="1"/>
</dbReference>
<feature type="region of interest" description="Disordered" evidence="10">
    <location>
        <begin position="1"/>
        <end position="66"/>
    </location>
</feature>
<dbReference type="Pfam" id="PF00072">
    <property type="entry name" value="Response_reg"/>
    <property type="match status" value="1"/>
</dbReference>
<dbReference type="GO" id="GO:0009736">
    <property type="term" value="P:cytokinin-activated signaling pathway"/>
    <property type="evidence" value="ECO:0007669"/>
    <property type="project" value="InterPro"/>
</dbReference>
<dbReference type="GO" id="GO:0045892">
    <property type="term" value="P:negative regulation of DNA-templated transcription"/>
    <property type="evidence" value="ECO:0007669"/>
    <property type="project" value="UniProtKB-ARBA"/>
</dbReference>
<feature type="compositionally biased region" description="Polar residues" evidence="10">
    <location>
        <begin position="518"/>
        <end position="527"/>
    </location>
</feature>
<accession>A0AAW1J8N7</accession>
<protein>
    <submittedName>
        <fullName evidence="13">Uncharacterized protein</fullName>
    </submittedName>
</protein>
<dbReference type="FunFam" id="3.40.50.2300:FF:000214">
    <property type="entry name" value="Two-component response regulator-like PRR37"/>
    <property type="match status" value="1"/>
</dbReference>
<feature type="domain" description="CCT" evidence="12">
    <location>
        <begin position="705"/>
        <end position="747"/>
    </location>
</feature>
<evidence type="ECO:0000256" key="9">
    <source>
        <dbReference type="PROSITE-ProRule" id="PRU00357"/>
    </source>
</evidence>
<evidence type="ECO:0000256" key="7">
    <source>
        <dbReference type="ARBA" id="ARBA00023242"/>
    </source>
</evidence>
<dbReference type="PANTHER" id="PTHR43874:SF125">
    <property type="entry name" value="TWO-COMPONENT RESPONSE REGULATOR-LIKE APRR7"/>
    <property type="match status" value="1"/>
</dbReference>
<dbReference type="InterPro" id="IPR001789">
    <property type="entry name" value="Sig_transdc_resp-reg_receiver"/>
</dbReference>
<feature type="region of interest" description="Disordered" evidence="10">
    <location>
        <begin position="478"/>
        <end position="538"/>
    </location>
</feature>
<name>A0AAW1J8N7_SAPOF</name>
<evidence type="ECO:0000256" key="1">
    <source>
        <dbReference type="ARBA" id="ARBA00004123"/>
    </source>
</evidence>
<feature type="region of interest" description="Disordered" evidence="10">
    <location>
        <begin position="729"/>
        <end position="758"/>
    </location>
</feature>
<dbReference type="AlphaFoldDB" id="A0AAW1J8N7"/>
<feature type="compositionally biased region" description="Basic and acidic residues" evidence="10">
    <location>
        <begin position="18"/>
        <end position="31"/>
    </location>
</feature>
<dbReference type="InterPro" id="IPR045279">
    <property type="entry name" value="ARR-like"/>
</dbReference>
<dbReference type="SUPFAM" id="SSF52172">
    <property type="entry name" value="CheY-like"/>
    <property type="match status" value="1"/>
</dbReference>